<dbReference type="RefSeq" id="WP_300955435.1">
    <property type="nucleotide sequence ID" value="NZ_JAUHJQ010000320.1"/>
</dbReference>
<dbReference type="PANTHER" id="PTHR43809">
    <property type="entry name" value="NITRITE REDUCTASE (NADH) LARGE SUBUNIT"/>
    <property type="match status" value="1"/>
</dbReference>
<dbReference type="InterPro" id="IPR036188">
    <property type="entry name" value="FAD/NAD-bd_sf"/>
</dbReference>
<feature type="non-terminal residue" evidence="7">
    <location>
        <position position="63"/>
    </location>
</feature>
<evidence type="ECO:0000313" key="7">
    <source>
        <dbReference type="EMBL" id="MDN4176077.1"/>
    </source>
</evidence>
<protein>
    <submittedName>
        <fullName evidence="7">Uncharacterized protein</fullName>
    </submittedName>
</protein>
<reference evidence="7" key="1">
    <citation type="submission" date="2023-06" db="EMBL/GenBank/DDBJ databases">
        <title>Draft genome sequence of Nocardioides sp. SOB77.</title>
        <authorList>
            <person name="Zhang G."/>
        </authorList>
    </citation>
    <scope>NUCLEOTIDE SEQUENCE</scope>
    <source>
        <strain evidence="7">SOB77</strain>
    </source>
</reference>
<evidence type="ECO:0000256" key="5">
    <source>
        <dbReference type="ARBA" id="ARBA00023004"/>
    </source>
</evidence>
<organism evidence="7 8">
    <name type="scientific">Nocardioides oceani</name>
    <dbReference type="NCBI Taxonomy" id="3058369"/>
    <lineage>
        <taxon>Bacteria</taxon>
        <taxon>Bacillati</taxon>
        <taxon>Actinomycetota</taxon>
        <taxon>Actinomycetes</taxon>
        <taxon>Propionibacteriales</taxon>
        <taxon>Nocardioidaceae</taxon>
        <taxon>Nocardioides</taxon>
    </lineage>
</organism>
<keyword evidence="8" id="KW-1185">Reference proteome</keyword>
<dbReference type="EMBL" id="JAUHJQ010000320">
    <property type="protein sequence ID" value="MDN4176077.1"/>
    <property type="molecule type" value="Genomic_DNA"/>
</dbReference>
<dbReference type="Proteomes" id="UP001168620">
    <property type="component" value="Unassembled WGS sequence"/>
</dbReference>
<keyword evidence="6" id="KW-0411">Iron-sulfur</keyword>
<dbReference type="PANTHER" id="PTHR43809:SF1">
    <property type="entry name" value="NITRITE REDUCTASE (NADH) LARGE SUBUNIT"/>
    <property type="match status" value="1"/>
</dbReference>
<keyword evidence="4" id="KW-0560">Oxidoreductase</keyword>
<gene>
    <name evidence="7" type="ORF">QWY28_24235</name>
</gene>
<dbReference type="Gene3D" id="3.50.50.60">
    <property type="entry name" value="FAD/NAD(P)-binding domain"/>
    <property type="match status" value="1"/>
</dbReference>
<sequence>MSPHLRTTLVVVGPGMVGHRFVPAAIARGLTETHDVVVVGEEPRPAYDRVALTSFFEVGAEAL</sequence>
<accession>A0ABT8FN38</accession>
<evidence type="ECO:0000256" key="2">
    <source>
        <dbReference type="ARBA" id="ARBA00022617"/>
    </source>
</evidence>
<keyword evidence="5" id="KW-0408">Iron</keyword>
<proteinExistence type="predicted"/>
<evidence type="ECO:0000313" key="8">
    <source>
        <dbReference type="Proteomes" id="UP001168620"/>
    </source>
</evidence>
<dbReference type="SUPFAM" id="SSF51905">
    <property type="entry name" value="FAD/NAD(P)-binding domain"/>
    <property type="match status" value="1"/>
</dbReference>
<evidence type="ECO:0000256" key="6">
    <source>
        <dbReference type="ARBA" id="ARBA00023014"/>
    </source>
</evidence>
<keyword evidence="3" id="KW-0479">Metal-binding</keyword>
<name>A0ABT8FN38_9ACTN</name>
<evidence type="ECO:0000256" key="3">
    <source>
        <dbReference type="ARBA" id="ARBA00022723"/>
    </source>
</evidence>
<evidence type="ECO:0000256" key="4">
    <source>
        <dbReference type="ARBA" id="ARBA00023002"/>
    </source>
</evidence>
<dbReference type="InterPro" id="IPR052034">
    <property type="entry name" value="NasD-like"/>
</dbReference>
<keyword evidence="2" id="KW-0349">Heme</keyword>
<comment type="pathway">
    <text evidence="1">Nitrogen metabolism.</text>
</comment>
<evidence type="ECO:0000256" key="1">
    <source>
        <dbReference type="ARBA" id="ARBA00004909"/>
    </source>
</evidence>
<comment type="caution">
    <text evidence="7">The sequence shown here is derived from an EMBL/GenBank/DDBJ whole genome shotgun (WGS) entry which is preliminary data.</text>
</comment>